<gene>
    <name evidence="2" type="ORF">Thiowin_02474</name>
</gene>
<evidence type="ECO:0000256" key="1">
    <source>
        <dbReference type="SAM" id="Phobius"/>
    </source>
</evidence>
<sequence length="117" mass="13061">MRCASGHLVLPHIHSSQAFWGLNIGLALMILLSLLPGGVLRLWDVLENGYWHARSLSYTATPLARHVEWLRIWGDSIFILFGVVPLVIGLLLAYRDLWRRQALGADSTRPAIGSHTP</sequence>
<accession>A0ABZ0SAW0</accession>
<dbReference type="Gene3D" id="1.20.210.10">
    <property type="entry name" value="Cytochrome c oxidase-like, subunit I domain"/>
    <property type="match status" value="1"/>
</dbReference>
<keyword evidence="1" id="KW-0812">Transmembrane</keyword>
<keyword evidence="1" id="KW-0472">Membrane</keyword>
<dbReference type="InterPro" id="IPR036927">
    <property type="entry name" value="Cyt_c_oxase-like_su1_sf"/>
</dbReference>
<evidence type="ECO:0000313" key="2">
    <source>
        <dbReference type="EMBL" id="WPL17458.1"/>
    </source>
</evidence>
<keyword evidence="3" id="KW-1185">Reference proteome</keyword>
<organism evidence="2 3">
    <name type="scientific">Thiorhodovibrio winogradskyi</name>
    <dbReference type="NCBI Taxonomy" id="77007"/>
    <lineage>
        <taxon>Bacteria</taxon>
        <taxon>Pseudomonadati</taxon>
        <taxon>Pseudomonadota</taxon>
        <taxon>Gammaproteobacteria</taxon>
        <taxon>Chromatiales</taxon>
        <taxon>Chromatiaceae</taxon>
        <taxon>Thiorhodovibrio</taxon>
    </lineage>
</organism>
<dbReference type="EMBL" id="CP121472">
    <property type="protein sequence ID" value="WPL17458.1"/>
    <property type="molecule type" value="Genomic_DNA"/>
</dbReference>
<protein>
    <submittedName>
        <fullName evidence="2">Nitric oxide reductase large subunit</fullName>
    </submittedName>
</protein>
<name>A0ABZ0SAW0_9GAMM</name>
<proteinExistence type="predicted"/>
<dbReference type="Proteomes" id="UP001432180">
    <property type="component" value="Chromosome"/>
</dbReference>
<evidence type="ECO:0000313" key="3">
    <source>
        <dbReference type="Proteomes" id="UP001432180"/>
    </source>
</evidence>
<feature type="transmembrane region" description="Helical" evidence="1">
    <location>
        <begin position="72"/>
        <end position="94"/>
    </location>
</feature>
<feature type="transmembrane region" description="Helical" evidence="1">
    <location>
        <begin position="20"/>
        <end position="43"/>
    </location>
</feature>
<reference evidence="2 3" key="1">
    <citation type="journal article" date="2023" name="Microorganisms">
        <title>Thiorhodovibrio frisius and Trv. litoralis spp. nov., Two Novel Members from a Clade of Fastidious Purple Sulfur Bacteria That Exhibit Unique Red-Shifted Light-Harvesting Capabilities.</title>
        <authorList>
            <person name="Methner A."/>
            <person name="Kuzyk S.B."/>
            <person name="Petersen J."/>
            <person name="Bauer S."/>
            <person name="Brinkmann H."/>
            <person name="Sichau K."/>
            <person name="Wanner G."/>
            <person name="Wolf J."/>
            <person name="Neumann-Schaal M."/>
            <person name="Henke P."/>
            <person name="Tank M."/>
            <person name="Sproer C."/>
            <person name="Bunk B."/>
            <person name="Overmann J."/>
        </authorList>
    </citation>
    <scope>NUCLEOTIDE SEQUENCE [LARGE SCALE GENOMIC DNA]</scope>
    <source>
        <strain evidence="2 3">DSM 6702</strain>
    </source>
</reference>
<keyword evidence="1" id="KW-1133">Transmembrane helix</keyword>